<keyword evidence="5" id="KW-1185">Reference proteome</keyword>
<dbReference type="InterPro" id="IPR051685">
    <property type="entry name" value="Ycf3/AcsC/BcsC/TPR_MFPF"/>
</dbReference>
<dbReference type="EMBL" id="BASE01000043">
    <property type="protein sequence ID" value="GAM13836.1"/>
    <property type="molecule type" value="Genomic_DNA"/>
</dbReference>
<dbReference type="Pfam" id="PF14559">
    <property type="entry name" value="TPR_19"/>
    <property type="match status" value="1"/>
</dbReference>
<evidence type="ECO:0000256" key="2">
    <source>
        <dbReference type="ARBA" id="ARBA00022803"/>
    </source>
</evidence>
<sequence length="421" mass="48623">MVAVEEITNYIENGQLEKAMAAYQRILENGSDEEKFLLSEELFRFGFMEETEALIESLLKNYPDEGELHVLLAETRIEMGKEEEAMLSLEKVDEEDPSFPQALLLLADLYQMEGLFEVSEKKLLQAKRLLPEEPVIDFALGELYASQGKLVEAIQYYETVLKSHEEIGGVNINQRMAEALSAGGSFEDALHYYEKALEQKLEINTLFGFAFTALQAGYNKTAIDKFEELKALDPEYHSLYLYLAKAYEREEMVQEAFDAVKQGIEQDEFNKDLYFYGGKLALKIPDEESAEKFLRESIALDPGFMEGVLVLNKLLLKQERYEDVLELVRAADIHEEEEEPQILWDEAVAYQQIEDFSQSLNKYQLAYTFFKDNKEFLTDYGYFLIEEGKMADAAEIFSKLVEKEPGNEEFRELLERMTENQ</sequence>
<comment type="caution">
    <text evidence="4">The sequence shown here is derived from an EMBL/GenBank/DDBJ whole genome shotgun (WGS) entry which is preliminary data.</text>
</comment>
<accession>A0A0A8X6T3</accession>
<dbReference type="Pfam" id="PF13176">
    <property type="entry name" value="TPR_7"/>
    <property type="match status" value="1"/>
</dbReference>
<feature type="repeat" description="TPR" evidence="3">
    <location>
        <begin position="374"/>
        <end position="407"/>
    </location>
</feature>
<organism evidence="4 5">
    <name type="scientific">Mesobacillus selenatarsenatis (strain DSM 18680 / JCM 14380 / FERM P-15431 / SF-1)</name>
    <dbReference type="NCBI Taxonomy" id="1321606"/>
    <lineage>
        <taxon>Bacteria</taxon>
        <taxon>Bacillati</taxon>
        <taxon>Bacillota</taxon>
        <taxon>Bacilli</taxon>
        <taxon>Bacillales</taxon>
        <taxon>Bacillaceae</taxon>
        <taxon>Mesobacillus</taxon>
    </lineage>
</organism>
<keyword evidence="2 3" id="KW-0802">TPR repeat</keyword>
<keyword evidence="1" id="KW-0677">Repeat</keyword>
<protein>
    <submittedName>
        <fullName evidence="4">TPR-repeat-containing protein, putative component of Menaquinone-cytochrome C reductase</fullName>
    </submittedName>
</protein>
<evidence type="ECO:0000256" key="3">
    <source>
        <dbReference type="PROSITE-ProRule" id="PRU00339"/>
    </source>
</evidence>
<dbReference type="InterPro" id="IPR011990">
    <property type="entry name" value="TPR-like_helical_dom_sf"/>
</dbReference>
<dbReference type="STRING" id="1321606.SAMD00020551_1983"/>
<reference evidence="4 5" key="1">
    <citation type="submission" date="2013-06" db="EMBL/GenBank/DDBJ databases">
        <title>Whole genome shotgun sequence of Bacillus selenatarsenatis SF-1.</title>
        <authorList>
            <person name="Kuroda M."/>
            <person name="Sei K."/>
            <person name="Yamashita M."/>
            <person name="Ike M."/>
        </authorList>
    </citation>
    <scope>NUCLEOTIDE SEQUENCE [LARGE SCALE GENOMIC DNA]</scope>
    <source>
        <strain evidence="4 5">SF-1</strain>
    </source>
</reference>
<dbReference type="SMART" id="SM00028">
    <property type="entry name" value="TPR"/>
    <property type="match status" value="6"/>
</dbReference>
<dbReference type="Gene3D" id="1.25.40.10">
    <property type="entry name" value="Tetratricopeptide repeat domain"/>
    <property type="match status" value="3"/>
</dbReference>
<dbReference type="AlphaFoldDB" id="A0A0A8X6T3"/>
<dbReference type="RefSeq" id="WP_041965658.1">
    <property type="nucleotide sequence ID" value="NZ_BASE01000043.1"/>
</dbReference>
<dbReference type="Proteomes" id="UP000031014">
    <property type="component" value="Unassembled WGS sequence"/>
</dbReference>
<proteinExistence type="predicted"/>
<dbReference type="SUPFAM" id="SSF48452">
    <property type="entry name" value="TPR-like"/>
    <property type="match status" value="3"/>
</dbReference>
<dbReference type="PANTHER" id="PTHR44943">
    <property type="entry name" value="CELLULOSE SYNTHASE OPERON PROTEIN C"/>
    <property type="match status" value="1"/>
</dbReference>
<dbReference type="InterPro" id="IPR019734">
    <property type="entry name" value="TPR_rpt"/>
</dbReference>
<gene>
    <name evidence="4" type="ORF">SAMD00020551_1983</name>
</gene>
<name>A0A0A8X6T3_MESS1</name>
<dbReference type="PROSITE" id="PS50005">
    <property type="entry name" value="TPR"/>
    <property type="match status" value="2"/>
</dbReference>
<evidence type="ECO:0000256" key="1">
    <source>
        <dbReference type="ARBA" id="ARBA00022737"/>
    </source>
</evidence>
<feature type="repeat" description="TPR" evidence="3">
    <location>
        <begin position="134"/>
        <end position="167"/>
    </location>
</feature>
<dbReference type="OrthoDB" id="2080803at2"/>
<evidence type="ECO:0000313" key="4">
    <source>
        <dbReference type="EMBL" id="GAM13836.1"/>
    </source>
</evidence>
<evidence type="ECO:0000313" key="5">
    <source>
        <dbReference type="Proteomes" id="UP000031014"/>
    </source>
</evidence>
<dbReference type="PANTHER" id="PTHR44943:SF8">
    <property type="entry name" value="TPR REPEAT-CONTAINING PROTEIN MJ0263"/>
    <property type="match status" value="1"/>
</dbReference>